<organism evidence="2 3">
    <name type="scientific">Setaria digitata</name>
    <dbReference type="NCBI Taxonomy" id="48799"/>
    <lineage>
        <taxon>Eukaryota</taxon>
        <taxon>Metazoa</taxon>
        <taxon>Ecdysozoa</taxon>
        <taxon>Nematoda</taxon>
        <taxon>Chromadorea</taxon>
        <taxon>Rhabditida</taxon>
        <taxon>Spirurina</taxon>
        <taxon>Spiruromorpha</taxon>
        <taxon>Filarioidea</taxon>
        <taxon>Setariidae</taxon>
        <taxon>Setaria</taxon>
    </lineage>
</organism>
<feature type="compositionally biased region" description="Polar residues" evidence="1">
    <location>
        <begin position="313"/>
        <end position="327"/>
    </location>
</feature>
<evidence type="ECO:0000313" key="2">
    <source>
        <dbReference type="Proteomes" id="UP000887581"/>
    </source>
</evidence>
<dbReference type="AlphaFoldDB" id="A0A915PUK4"/>
<proteinExistence type="predicted"/>
<reference evidence="3" key="1">
    <citation type="submission" date="2022-11" db="UniProtKB">
        <authorList>
            <consortium name="WormBaseParasite"/>
        </authorList>
    </citation>
    <scope>IDENTIFICATION</scope>
</reference>
<feature type="region of interest" description="Disordered" evidence="1">
    <location>
        <begin position="747"/>
        <end position="789"/>
    </location>
</feature>
<feature type="compositionally biased region" description="Basic residues" evidence="1">
    <location>
        <begin position="747"/>
        <end position="777"/>
    </location>
</feature>
<feature type="region of interest" description="Disordered" evidence="1">
    <location>
        <begin position="307"/>
        <end position="334"/>
    </location>
</feature>
<evidence type="ECO:0000256" key="1">
    <source>
        <dbReference type="SAM" id="MobiDB-lite"/>
    </source>
</evidence>
<protein>
    <submittedName>
        <fullName evidence="3">Uncharacterized protein</fullName>
    </submittedName>
</protein>
<feature type="region of interest" description="Disordered" evidence="1">
    <location>
        <begin position="526"/>
        <end position="548"/>
    </location>
</feature>
<evidence type="ECO:0000313" key="3">
    <source>
        <dbReference type="WBParaSite" id="sdigi.contig33.g2379.t1"/>
    </source>
</evidence>
<dbReference type="Proteomes" id="UP000887581">
    <property type="component" value="Unplaced"/>
</dbReference>
<name>A0A915PUK4_9BILA</name>
<keyword evidence="2" id="KW-1185">Reference proteome</keyword>
<sequence length="972" mass="110576">MCFKRTNTGDSRSLGGASCMSPDARGIFTRKTPSILIGNIVQNTKNFSDQDTLVETAEISPRKRLRKQNFDCTNTEKMKLLISTDRVIGESFVTVKDELTWKSADLECEAQQMEDAAVLEKVPRRRSRVRIDNGTGTASLQQRVSASIPHRINSDSYAKVKRMKKAQIVQRNKLPAAGVPVIDGLESNAWLGDSFTDERKTGLQYGQTDCTRVESIETHINERWDEEVEVQKIEDTTYLMCRIFGLEVSVPNTHPRSHRILHRSSCDLSTAFCFFDEDRMNGNIPPGNLHEILSRVRYDKQEMITKEPVGSGASKNPATENKSNIQNGDEGGENQCRQITEQNRKVLAQMLLCSGLKDRWQRFDRISNCERVIKRIYVKRWMLQEHFRSTTRRCVTADIELNSNLVAPLEDYSLIAAKRQAEKFLENYPICPPSTSDNIFEKNIDNGPAYVYKYLEEALEACTRVGSNGLAGTGHASFQESTQTGVRLSRTLQPLGCLSRRDPETEMLQAVAEVLAEIIEVVIENDEEEKGEEGSGQQHSGRKRKKKSSHFVEIKITDRFGTFELPHALPQASNNIVALYDSINQYTLSRKRKSEALDADDAFFMNIEKELHRKKKRTGGDKSLSRSLHSLSQVRAVHQRLSDMRKAERDNLSEATKQMLNLVKYSDPTSYVELINGHKEDCQPYDSESVREQKWQNRLLSFTKAVPAKIVPTSRNYDPNVAVKLLPPMNYTLRLFREKFVRPLKRFRSGTKRTRKSQSRRGRGRQRGSVIRSKKKSPTPEPQLEDLEPHFTAAEMSVMFKKEYERCSQQDSTCVDQEQLSISRERQMERGLGGTQLSARIQSSADCNLLKSIVTGEVENGSSVVGEFVETVLENPERIIESIRSRKAPHGIGDNGSYVSSSVTVPYFDRTLNDEISLLEHVQTRGRYIREHFATLLHALRISELLTVKAIKMFRNYTADLFERENRSASSV</sequence>
<accession>A0A915PUK4</accession>
<dbReference type="WBParaSite" id="sdigi.contig33.g2379.t1">
    <property type="protein sequence ID" value="sdigi.contig33.g2379.t1"/>
    <property type="gene ID" value="sdigi.contig33.g2379"/>
</dbReference>